<feature type="region of interest" description="Disordered" evidence="1">
    <location>
        <begin position="432"/>
        <end position="464"/>
    </location>
</feature>
<evidence type="ECO:0000259" key="3">
    <source>
        <dbReference type="Pfam" id="PF01882"/>
    </source>
</evidence>
<sequence>MKRRVPLTRRAVGVLIAAGVCLIFARGIGSPELLAAAGLLVALVAASFGAVYLERPSLRVDRITRPDLVAVGGRISVEVTIAETSALPHVHTEWKDRVPAGLAGSAEGTLPSTGVAGIGSRRRTAEYTVTALRRGEHELGPLGLTVSDPFGLVVRRRDVGGTHAVVVLPEVVALPEIPALTASRDGSTRPSSLHVGAGEDDIIARPYLPGDAIRRLHWRASAHHGELMVRQEEQRNDPEATVLLDTAAAHWAWPDDDPSYLPAFEQAVSLAASITAHLVDADYRVNLVGAGTEELSREISARSASGGLRSSPVGDMGDALARGGQHLEEDDLDAALLDLALLRPSVQPNRFLDLSPVIAARRSQPVIAILGDVEEGDLGELTAVAHLSPLPVALLPAGARRRSIELLESAGWRCHVGERGASFQALWSGTSGPATTTLAPQSVGRGGRGGQGGRRGAGGAYVRR</sequence>
<evidence type="ECO:0000313" key="5">
    <source>
        <dbReference type="Proteomes" id="UP000266915"/>
    </source>
</evidence>
<dbReference type="PANTHER" id="PTHR34351">
    <property type="entry name" value="SLR1927 PROTEIN-RELATED"/>
    <property type="match status" value="1"/>
</dbReference>
<dbReference type="InterPro" id="IPR002881">
    <property type="entry name" value="DUF58"/>
</dbReference>
<keyword evidence="2" id="KW-1133">Transmembrane helix</keyword>
<feature type="compositionally biased region" description="Gly residues" evidence="1">
    <location>
        <begin position="444"/>
        <end position="464"/>
    </location>
</feature>
<dbReference type="Proteomes" id="UP000266915">
    <property type="component" value="Unassembled WGS sequence"/>
</dbReference>
<evidence type="ECO:0000256" key="2">
    <source>
        <dbReference type="SAM" id="Phobius"/>
    </source>
</evidence>
<gene>
    <name evidence="4" type="ORF">EDD42_2827</name>
</gene>
<feature type="transmembrane region" description="Helical" evidence="2">
    <location>
        <begin position="34"/>
        <end position="53"/>
    </location>
</feature>
<keyword evidence="2" id="KW-0472">Membrane</keyword>
<proteinExistence type="predicted"/>
<accession>A0A3N2C5G0</accession>
<feature type="transmembrane region" description="Helical" evidence="2">
    <location>
        <begin position="12"/>
        <end position="28"/>
    </location>
</feature>
<comment type="caution">
    <text evidence="4">The sequence shown here is derived from an EMBL/GenBank/DDBJ whole genome shotgun (WGS) entry which is preliminary data.</text>
</comment>
<protein>
    <submittedName>
        <fullName evidence="4">Uncharacterized protein (DUF58 family)</fullName>
    </submittedName>
</protein>
<organism evidence="4 5">
    <name type="scientific">Plantibacter flavus</name>
    <dbReference type="NCBI Taxonomy" id="150123"/>
    <lineage>
        <taxon>Bacteria</taxon>
        <taxon>Bacillati</taxon>
        <taxon>Actinomycetota</taxon>
        <taxon>Actinomycetes</taxon>
        <taxon>Micrococcales</taxon>
        <taxon>Microbacteriaceae</taxon>
        <taxon>Plantibacter</taxon>
    </lineage>
</organism>
<dbReference type="AlphaFoldDB" id="A0A3N2C5G0"/>
<dbReference type="PANTHER" id="PTHR34351:SF1">
    <property type="entry name" value="SLR1927 PROTEIN"/>
    <property type="match status" value="1"/>
</dbReference>
<dbReference type="EMBL" id="RKHL01000001">
    <property type="protein sequence ID" value="ROR82732.1"/>
    <property type="molecule type" value="Genomic_DNA"/>
</dbReference>
<evidence type="ECO:0000313" key="4">
    <source>
        <dbReference type="EMBL" id="ROR82732.1"/>
    </source>
</evidence>
<name>A0A3N2C5G0_9MICO</name>
<reference evidence="4 5" key="1">
    <citation type="submission" date="2018-11" db="EMBL/GenBank/DDBJ databases">
        <title>Sequencing the genomes of 1000 actinobacteria strains.</title>
        <authorList>
            <person name="Klenk H.-P."/>
        </authorList>
    </citation>
    <scope>NUCLEOTIDE SEQUENCE [LARGE SCALE GENOMIC DNA]</scope>
    <source>
        <strain evidence="4 5">DSM 14012</strain>
    </source>
</reference>
<feature type="domain" description="DUF58" evidence="3">
    <location>
        <begin position="204"/>
        <end position="292"/>
    </location>
</feature>
<evidence type="ECO:0000256" key="1">
    <source>
        <dbReference type="SAM" id="MobiDB-lite"/>
    </source>
</evidence>
<keyword evidence="5" id="KW-1185">Reference proteome</keyword>
<dbReference type="Pfam" id="PF01882">
    <property type="entry name" value="DUF58"/>
    <property type="match status" value="1"/>
</dbReference>
<dbReference type="RefSeq" id="WP_085512569.1">
    <property type="nucleotide sequence ID" value="NZ_FXAP01000004.1"/>
</dbReference>
<keyword evidence="2" id="KW-0812">Transmembrane</keyword>